<sequence>MHRWSSRLLNMFYIKASLYDFCAFPLCKSTYQNLFQSS</sequence>
<evidence type="ECO:0000313" key="1">
    <source>
        <dbReference type="EMBL" id="OAY39492.1"/>
    </source>
</evidence>
<dbReference type="AlphaFoldDB" id="A0A2C9V6Z0"/>
<protein>
    <submittedName>
        <fullName evidence="1">Uncharacterized protein</fullName>
    </submittedName>
</protein>
<reference evidence="1" key="1">
    <citation type="submission" date="2016-02" db="EMBL/GenBank/DDBJ databases">
        <title>WGS assembly of Manihot esculenta.</title>
        <authorList>
            <person name="Bredeson J.V."/>
            <person name="Prochnik S.E."/>
            <person name="Lyons J.B."/>
            <person name="Schmutz J."/>
            <person name="Grimwood J."/>
            <person name="Vrebalov J."/>
            <person name="Bart R.S."/>
            <person name="Amuge T."/>
            <person name="Ferguson M.E."/>
            <person name="Green R."/>
            <person name="Putnam N."/>
            <person name="Stites J."/>
            <person name="Rounsley S."/>
            <person name="Rokhsar D.S."/>
        </authorList>
    </citation>
    <scope>NUCLEOTIDE SEQUENCE [LARGE SCALE GENOMIC DNA]</scope>
    <source>
        <tissue evidence="1">Leaf</tissue>
    </source>
</reference>
<name>A0A2C9V6Z0_MANES</name>
<proteinExistence type="predicted"/>
<accession>A0A2C9V6Z0</accession>
<gene>
    <name evidence="1" type="ORF">MANES_10G098800</name>
</gene>
<dbReference type="EMBL" id="CM004396">
    <property type="protein sequence ID" value="OAY39492.1"/>
    <property type="molecule type" value="Genomic_DNA"/>
</dbReference>
<organism evidence="1">
    <name type="scientific">Manihot esculenta</name>
    <name type="common">Cassava</name>
    <name type="synonym">Jatropha manihot</name>
    <dbReference type="NCBI Taxonomy" id="3983"/>
    <lineage>
        <taxon>Eukaryota</taxon>
        <taxon>Viridiplantae</taxon>
        <taxon>Streptophyta</taxon>
        <taxon>Embryophyta</taxon>
        <taxon>Tracheophyta</taxon>
        <taxon>Spermatophyta</taxon>
        <taxon>Magnoliopsida</taxon>
        <taxon>eudicotyledons</taxon>
        <taxon>Gunneridae</taxon>
        <taxon>Pentapetalae</taxon>
        <taxon>rosids</taxon>
        <taxon>fabids</taxon>
        <taxon>Malpighiales</taxon>
        <taxon>Euphorbiaceae</taxon>
        <taxon>Crotonoideae</taxon>
        <taxon>Manihoteae</taxon>
        <taxon>Manihot</taxon>
    </lineage>
</organism>